<dbReference type="GO" id="GO:0006955">
    <property type="term" value="P:immune response"/>
    <property type="evidence" value="ECO:0007669"/>
    <property type="project" value="TreeGrafter"/>
</dbReference>
<evidence type="ECO:0000259" key="6">
    <source>
        <dbReference type="PROSITE" id="PS50011"/>
    </source>
</evidence>
<dbReference type="PANTHER" id="PTHR46716">
    <property type="entry name" value="MITOGEN-ACTIVATED PROTEIN KINASE KINASE KINASE 7"/>
    <property type="match status" value="1"/>
</dbReference>
<proteinExistence type="predicted"/>
<keyword evidence="4" id="KW-0418">Kinase</keyword>
<protein>
    <recommendedName>
        <fullName evidence="6">Protein kinase domain-containing protein</fullName>
    </recommendedName>
</protein>
<dbReference type="Pfam" id="PF07714">
    <property type="entry name" value="PK_Tyr_Ser-Thr"/>
    <property type="match status" value="1"/>
</dbReference>
<dbReference type="GO" id="GO:0007254">
    <property type="term" value="P:JNK cascade"/>
    <property type="evidence" value="ECO:0007669"/>
    <property type="project" value="TreeGrafter"/>
</dbReference>
<feature type="domain" description="Protein kinase" evidence="6">
    <location>
        <begin position="29"/>
        <end position="120"/>
    </location>
</feature>
<dbReference type="InterPro" id="IPR001245">
    <property type="entry name" value="Ser-Thr/Tyr_kinase_cat_dom"/>
</dbReference>
<dbReference type="AlphaFoldDB" id="A0A015LN88"/>
<dbReference type="InterPro" id="IPR000719">
    <property type="entry name" value="Prot_kinase_dom"/>
</dbReference>
<evidence type="ECO:0000256" key="2">
    <source>
        <dbReference type="ARBA" id="ARBA00022679"/>
    </source>
</evidence>
<reference evidence="7 8" key="1">
    <citation type="submission" date="2014-02" db="EMBL/GenBank/DDBJ databases">
        <title>Single nucleus genome sequencing reveals high similarity among nuclei of an endomycorrhizal fungus.</title>
        <authorList>
            <person name="Lin K."/>
            <person name="Geurts R."/>
            <person name="Zhang Z."/>
            <person name="Limpens E."/>
            <person name="Saunders D.G."/>
            <person name="Mu D."/>
            <person name="Pang E."/>
            <person name="Cao H."/>
            <person name="Cha H."/>
            <person name="Lin T."/>
            <person name="Zhou Q."/>
            <person name="Shang Y."/>
            <person name="Li Y."/>
            <person name="Ivanov S."/>
            <person name="Sharma T."/>
            <person name="Velzen R.V."/>
            <person name="Ruijter N.D."/>
            <person name="Aanen D.K."/>
            <person name="Win J."/>
            <person name="Kamoun S."/>
            <person name="Bisseling T."/>
            <person name="Huang S."/>
        </authorList>
    </citation>
    <scope>NUCLEOTIDE SEQUENCE [LARGE SCALE GENOMIC DNA]</scope>
    <source>
        <strain evidence="8">DAOM197198w</strain>
    </source>
</reference>
<dbReference type="GO" id="GO:0004709">
    <property type="term" value="F:MAP kinase kinase kinase activity"/>
    <property type="evidence" value="ECO:0007669"/>
    <property type="project" value="TreeGrafter"/>
</dbReference>
<name>A0A015LN88_RHIIW</name>
<evidence type="ECO:0000256" key="1">
    <source>
        <dbReference type="ARBA" id="ARBA00022527"/>
    </source>
</evidence>
<keyword evidence="2" id="KW-0808">Transferase</keyword>
<dbReference type="EMBL" id="JEMT01027772">
    <property type="protein sequence ID" value="EXX56243.1"/>
    <property type="molecule type" value="Genomic_DNA"/>
</dbReference>
<organism evidence="7 8">
    <name type="scientific">Rhizophagus irregularis (strain DAOM 197198w)</name>
    <name type="common">Glomus intraradices</name>
    <dbReference type="NCBI Taxonomy" id="1432141"/>
    <lineage>
        <taxon>Eukaryota</taxon>
        <taxon>Fungi</taxon>
        <taxon>Fungi incertae sedis</taxon>
        <taxon>Mucoromycota</taxon>
        <taxon>Glomeromycotina</taxon>
        <taxon>Glomeromycetes</taxon>
        <taxon>Glomerales</taxon>
        <taxon>Glomeraceae</taxon>
        <taxon>Rhizophagus</taxon>
    </lineage>
</organism>
<dbReference type="OrthoDB" id="10261027at2759"/>
<dbReference type="Gene3D" id="1.10.510.10">
    <property type="entry name" value="Transferase(Phosphotransferase) domain 1"/>
    <property type="match status" value="1"/>
</dbReference>
<gene>
    <name evidence="7" type="ORF">RirG_218000</name>
</gene>
<evidence type="ECO:0000313" key="7">
    <source>
        <dbReference type="EMBL" id="EXX56243.1"/>
    </source>
</evidence>
<evidence type="ECO:0000313" key="8">
    <source>
        <dbReference type="Proteomes" id="UP000022910"/>
    </source>
</evidence>
<dbReference type="HOGENOM" id="CLU_000288_7_0_1"/>
<comment type="caution">
    <text evidence="7">The sequence shown here is derived from an EMBL/GenBank/DDBJ whole genome shotgun (WGS) entry which is preliminary data.</text>
</comment>
<evidence type="ECO:0000256" key="4">
    <source>
        <dbReference type="ARBA" id="ARBA00022777"/>
    </source>
</evidence>
<dbReference type="SUPFAM" id="SSF56112">
    <property type="entry name" value="Protein kinase-like (PK-like)"/>
    <property type="match status" value="1"/>
</dbReference>
<dbReference type="PROSITE" id="PS50011">
    <property type="entry name" value="PROTEIN_KINASE_DOM"/>
    <property type="match status" value="1"/>
</dbReference>
<evidence type="ECO:0000256" key="5">
    <source>
        <dbReference type="ARBA" id="ARBA00022840"/>
    </source>
</evidence>
<keyword evidence="1" id="KW-0723">Serine/threonine-protein kinase</keyword>
<sequence length="120" mass="14285">MSILNSDPRVWLEKAIAEKYLKYYEYNEFDNIEAISHSCYGSVYRAKWKGINMALKYSDNSTIEEFVNELRLQLEVHYHENIIRFYGISSKQTNKYLLVMEYADGGTLQSYLKENFKKLE</sequence>
<keyword evidence="8" id="KW-1185">Reference proteome</keyword>
<dbReference type="Proteomes" id="UP000022910">
    <property type="component" value="Unassembled WGS sequence"/>
</dbReference>
<dbReference type="InterPro" id="IPR011009">
    <property type="entry name" value="Kinase-like_dom_sf"/>
</dbReference>
<accession>A0A015LN88</accession>
<keyword evidence="3" id="KW-0547">Nucleotide-binding</keyword>
<dbReference type="GO" id="GO:0005524">
    <property type="term" value="F:ATP binding"/>
    <property type="evidence" value="ECO:0007669"/>
    <property type="project" value="UniProtKB-KW"/>
</dbReference>
<dbReference type="PANTHER" id="PTHR46716:SF1">
    <property type="entry name" value="MITOGEN-ACTIVATED PROTEIN KINASE KINASE KINASE 7"/>
    <property type="match status" value="1"/>
</dbReference>
<evidence type="ECO:0000256" key="3">
    <source>
        <dbReference type="ARBA" id="ARBA00022741"/>
    </source>
</evidence>
<keyword evidence="5" id="KW-0067">ATP-binding</keyword>